<dbReference type="GO" id="GO:0061522">
    <property type="term" value="F:1,4-dihydroxy-2-naphthoyl-CoA thioesterase activity"/>
    <property type="evidence" value="ECO:0007669"/>
    <property type="project" value="TreeGrafter"/>
</dbReference>
<keyword evidence="4" id="KW-1185">Reference proteome</keyword>
<keyword evidence="1" id="KW-0378">Hydrolase</keyword>
<dbReference type="AlphaFoldDB" id="A0AAV9INP9"/>
<dbReference type="InterPro" id="IPR029069">
    <property type="entry name" value="HotDog_dom_sf"/>
</dbReference>
<dbReference type="Pfam" id="PF03061">
    <property type="entry name" value="4HBT"/>
    <property type="match status" value="1"/>
</dbReference>
<dbReference type="GO" id="GO:0005829">
    <property type="term" value="C:cytosol"/>
    <property type="evidence" value="ECO:0007669"/>
    <property type="project" value="TreeGrafter"/>
</dbReference>
<evidence type="ECO:0000313" key="4">
    <source>
        <dbReference type="Proteomes" id="UP001300502"/>
    </source>
</evidence>
<feature type="domain" description="Thioesterase" evidence="2">
    <location>
        <begin position="71"/>
        <end position="148"/>
    </location>
</feature>
<dbReference type="Proteomes" id="UP001300502">
    <property type="component" value="Unassembled WGS sequence"/>
</dbReference>
<reference evidence="3 4" key="1">
    <citation type="submission" date="2022-07" db="EMBL/GenBank/DDBJ databases">
        <title>Genome-wide signatures of adaptation to extreme environments.</title>
        <authorList>
            <person name="Cho C.H."/>
            <person name="Yoon H.S."/>
        </authorList>
    </citation>
    <scope>NUCLEOTIDE SEQUENCE [LARGE SCALE GENOMIC DNA]</scope>
    <source>
        <strain evidence="3 4">108.79 E11</strain>
    </source>
</reference>
<dbReference type="NCBIfam" id="TIGR00369">
    <property type="entry name" value="unchar_dom_1"/>
    <property type="match status" value="1"/>
</dbReference>
<dbReference type="Gene3D" id="3.10.129.10">
    <property type="entry name" value="Hotdog Thioesterase"/>
    <property type="match status" value="1"/>
</dbReference>
<sequence length="171" mass="18831">MQQLRGLLSSCAVFRNVLQYRKYCTEAVDPKQLLERRMCGLPTLLGFKIVSAEKGFVSACLDLREELLAANGYCHAGTIVTLADTACGSGTFLSLPPGAKNFTTIELKSNFLGTATQGQLRCEARIDHEGRSTQVWSAQVFRQDGKKIALFRCTQMLLYDSAQKEKGTLGQ</sequence>
<comment type="caution">
    <text evidence="3">The sequence shown here is derived from an EMBL/GenBank/DDBJ whole genome shotgun (WGS) entry which is preliminary data.</text>
</comment>
<protein>
    <recommendedName>
        <fullName evidence="2">Thioesterase domain-containing protein</fullName>
    </recommendedName>
</protein>
<dbReference type="InterPro" id="IPR006683">
    <property type="entry name" value="Thioestr_dom"/>
</dbReference>
<proteinExistence type="predicted"/>
<dbReference type="InterPro" id="IPR003736">
    <property type="entry name" value="PAAI_dom"/>
</dbReference>
<dbReference type="CDD" id="cd03443">
    <property type="entry name" value="PaaI_thioesterase"/>
    <property type="match status" value="1"/>
</dbReference>
<accession>A0AAV9INP9</accession>
<dbReference type="EMBL" id="JANCYU010000071">
    <property type="protein sequence ID" value="KAK4528908.1"/>
    <property type="molecule type" value="Genomic_DNA"/>
</dbReference>
<dbReference type="SUPFAM" id="SSF54637">
    <property type="entry name" value="Thioesterase/thiol ester dehydrase-isomerase"/>
    <property type="match status" value="1"/>
</dbReference>
<evidence type="ECO:0000313" key="3">
    <source>
        <dbReference type="EMBL" id="KAK4528908.1"/>
    </source>
</evidence>
<dbReference type="PANTHER" id="PTHR43240:SF8">
    <property type="entry name" value="PHENYLACETIC ACID DEGRADATION-RELATED PROTEIN"/>
    <property type="match status" value="1"/>
</dbReference>
<name>A0AAV9INP9_9RHOD</name>
<dbReference type="PANTHER" id="PTHR43240">
    <property type="entry name" value="1,4-DIHYDROXY-2-NAPHTHOYL-COA THIOESTERASE 1"/>
    <property type="match status" value="1"/>
</dbReference>
<organism evidence="3 4">
    <name type="scientific">Galdieria yellowstonensis</name>
    <dbReference type="NCBI Taxonomy" id="3028027"/>
    <lineage>
        <taxon>Eukaryota</taxon>
        <taxon>Rhodophyta</taxon>
        <taxon>Bangiophyceae</taxon>
        <taxon>Galdieriales</taxon>
        <taxon>Galdieriaceae</taxon>
        <taxon>Galdieria</taxon>
    </lineage>
</organism>
<gene>
    <name evidence="3" type="ORF">GAYE_SCF66G6856</name>
</gene>
<evidence type="ECO:0000259" key="2">
    <source>
        <dbReference type="Pfam" id="PF03061"/>
    </source>
</evidence>
<evidence type="ECO:0000256" key="1">
    <source>
        <dbReference type="ARBA" id="ARBA00022801"/>
    </source>
</evidence>